<organism evidence="2 3">
    <name type="scientific">Aspergillus oryzae var. brunneus</name>
    <dbReference type="NCBI Taxonomy" id="332754"/>
    <lineage>
        <taxon>Eukaryota</taxon>
        <taxon>Fungi</taxon>
        <taxon>Dikarya</taxon>
        <taxon>Ascomycota</taxon>
        <taxon>Pezizomycotina</taxon>
        <taxon>Eurotiomycetes</taxon>
        <taxon>Eurotiomycetidae</taxon>
        <taxon>Eurotiales</taxon>
        <taxon>Aspergillaceae</taxon>
        <taxon>Aspergillus</taxon>
        <taxon>Aspergillus subgen. Circumdati</taxon>
    </lineage>
</organism>
<feature type="compositionally biased region" description="Polar residues" evidence="1">
    <location>
        <begin position="90"/>
        <end position="104"/>
    </location>
</feature>
<accession>A0ABQ6LC23</accession>
<evidence type="ECO:0000256" key="1">
    <source>
        <dbReference type="SAM" id="MobiDB-lite"/>
    </source>
</evidence>
<comment type="caution">
    <text evidence="2">The sequence shown here is derived from an EMBL/GenBank/DDBJ whole genome shotgun (WGS) entry which is preliminary data.</text>
</comment>
<keyword evidence="3" id="KW-1185">Reference proteome</keyword>
<reference evidence="2" key="1">
    <citation type="submission" date="2023-04" db="EMBL/GenBank/DDBJ databases">
        <title>Aspergillus oryzae var. brunneus NBRC 4377.</title>
        <authorList>
            <person name="Ichikawa N."/>
            <person name="Sato H."/>
            <person name="Tonouchi N."/>
        </authorList>
    </citation>
    <scope>NUCLEOTIDE SEQUENCE</scope>
    <source>
        <strain evidence="2">NBRC 4377</strain>
    </source>
</reference>
<name>A0ABQ6LC23_ASPOZ</name>
<feature type="region of interest" description="Disordered" evidence="1">
    <location>
        <begin position="84"/>
        <end position="104"/>
    </location>
</feature>
<proteinExistence type="predicted"/>
<evidence type="ECO:0000313" key="3">
    <source>
        <dbReference type="Proteomes" id="UP001165189"/>
    </source>
</evidence>
<evidence type="ECO:0000313" key="2">
    <source>
        <dbReference type="EMBL" id="GMG54533.1"/>
    </source>
</evidence>
<dbReference type="EMBL" id="BSYB01000091">
    <property type="protein sequence ID" value="GMG54533.1"/>
    <property type="molecule type" value="Genomic_DNA"/>
</dbReference>
<gene>
    <name evidence="2" type="ORF">Aory05_001278300</name>
</gene>
<protein>
    <submittedName>
        <fullName evidence="2">Unnamed protein product</fullName>
    </submittedName>
</protein>
<dbReference type="Proteomes" id="UP001165189">
    <property type="component" value="Unassembled WGS sequence"/>
</dbReference>
<sequence>MGQRWWSTRSRVFYRSNKEWRNRAKLLPVGRLSEVHLPVTETGIGDGEYVQKGNLELCSVRGWPGMVGSKEMNSGEMEMEDRFDVAPQGSPFTTGNKSFSPGGH</sequence>